<dbReference type="OrthoDB" id="94039at2759"/>
<dbReference type="STRING" id="630390.A0A180H2W7"/>
<keyword evidence="4" id="KW-1185">Reference proteome</keyword>
<dbReference type="AlphaFoldDB" id="A0A180H2W7"/>
<dbReference type="Gene3D" id="3.40.50.1820">
    <property type="entry name" value="alpha/beta hydrolase"/>
    <property type="match status" value="1"/>
</dbReference>
<name>A0A180H2W7_PUCT1</name>
<organism evidence="2">
    <name type="scientific">Puccinia triticina (isolate 1-1 / race 1 (BBBD))</name>
    <name type="common">Brown leaf rust fungus</name>
    <dbReference type="NCBI Taxonomy" id="630390"/>
    <lineage>
        <taxon>Eukaryota</taxon>
        <taxon>Fungi</taxon>
        <taxon>Dikarya</taxon>
        <taxon>Basidiomycota</taxon>
        <taxon>Pucciniomycotina</taxon>
        <taxon>Pucciniomycetes</taxon>
        <taxon>Pucciniales</taxon>
        <taxon>Pucciniaceae</taxon>
        <taxon>Puccinia</taxon>
    </lineage>
</organism>
<sequence>MSTRLQSRLPHRPNVISLLPLAPTIQAAPPASTLAQIEKPANQPFIDISSDPKLACWTRSIHVFPAAYPRSIAGSAVYEAVPPTNPRSQDAARIAEDIRARNVNAERRVETELGAATNEPQLFIAAARYFNHSVKTRQNNVSDGEPITLVLSHANGFHKETWEPMLAHLLLSPGGRKIKEIWALDCANHGDSAILNLRTLGLNFDWADNARDLLNFVLSYLPDQNSSESSLPMVLPPLDCPCPQLFRLDKSPPLHSYGPVRWRHRRLGLLGHSLGGCASMLAATSIPELFAEVILVDPAVRPKHDEEIETAVGLATFAAARKNEWESRAVALEKFQKNTIYFGRWDPLVLKKYVEDALGSGQLVKLKCNKLHEASVFTQPHGRVSEAYSRFWNLFNENITEKQTVSLGSDHLPFRFFLVLGNQAESIVPEEAVCKFGFVRMNQSGHLIVQENPRELAALISKHLTKSRFLDPVLCKL</sequence>
<dbReference type="EnsemblFungi" id="PTTG_04579-t43_1">
    <property type="protein sequence ID" value="PTTG_04579-t43_1-p1"/>
    <property type="gene ID" value="PTTG_04579"/>
</dbReference>
<reference evidence="3 4" key="3">
    <citation type="journal article" date="2017" name="G3 (Bethesda)">
        <title>Comparative analysis highlights variable genome content of wheat rusts and divergence of the mating loci.</title>
        <authorList>
            <person name="Cuomo C.A."/>
            <person name="Bakkeren G."/>
            <person name="Khalil H.B."/>
            <person name="Panwar V."/>
            <person name="Joly D."/>
            <person name="Linning R."/>
            <person name="Sakthikumar S."/>
            <person name="Song X."/>
            <person name="Adiconis X."/>
            <person name="Fan L."/>
            <person name="Goldberg J.M."/>
            <person name="Levin J.Z."/>
            <person name="Young S."/>
            <person name="Zeng Q."/>
            <person name="Anikster Y."/>
            <person name="Bruce M."/>
            <person name="Wang M."/>
            <person name="Yin C."/>
            <person name="McCallum B."/>
            <person name="Szabo L.J."/>
            <person name="Hulbert S."/>
            <person name="Chen X."/>
            <person name="Fellers J.P."/>
        </authorList>
    </citation>
    <scope>NUCLEOTIDE SEQUENCE</scope>
    <source>
        <strain evidence="3">isolate 1-1 / race 1 (BBBD)</strain>
        <strain evidence="4">Isolate 1-1 / race 1 (BBBD)</strain>
    </source>
</reference>
<dbReference type="InterPro" id="IPR000073">
    <property type="entry name" value="AB_hydrolase_1"/>
</dbReference>
<gene>
    <name evidence="2" type="ORF">PTTG_04579</name>
</gene>
<proteinExistence type="predicted"/>
<evidence type="ECO:0000313" key="2">
    <source>
        <dbReference type="EMBL" id="OAV99345.1"/>
    </source>
</evidence>
<evidence type="ECO:0000259" key="1">
    <source>
        <dbReference type="Pfam" id="PF12697"/>
    </source>
</evidence>
<dbReference type="EMBL" id="ADAS02000003">
    <property type="protein sequence ID" value="OAV99345.1"/>
    <property type="molecule type" value="Genomic_DNA"/>
</dbReference>
<dbReference type="Pfam" id="PF12697">
    <property type="entry name" value="Abhydrolase_6"/>
    <property type="match status" value="1"/>
</dbReference>
<feature type="domain" description="AB hydrolase-1" evidence="1">
    <location>
        <begin position="149"/>
        <end position="458"/>
    </location>
</feature>
<accession>A0A180H2W7</accession>
<dbReference type="SUPFAM" id="SSF53474">
    <property type="entry name" value="alpha/beta-Hydrolases"/>
    <property type="match status" value="1"/>
</dbReference>
<reference evidence="2" key="2">
    <citation type="submission" date="2016-05" db="EMBL/GenBank/DDBJ databases">
        <title>Comparative analysis highlights variable genome content of wheat rusts and divergence of the mating loci.</title>
        <authorList>
            <person name="Cuomo C.A."/>
            <person name="Bakkeren G."/>
            <person name="Szabo L."/>
            <person name="Khalil H."/>
            <person name="Joly D."/>
            <person name="Goldberg J."/>
            <person name="Young S."/>
            <person name="Zeng Q."/>
            <person name="Fellers J."/>
        </authorList>
    </citation>
    <scope>NUCLEOTIDE SEQUENCE [LARGE SCALE GENOMIC DNA]</scope>
    <source>
        <strain evidence="2">1-1 BBBD Race 1</strain>
    </source>
</reference>
<evidence type="ECO:0000313" key="4">
    <source>
        <dbReference type="Proteomes" id="UP000005240"/>
    </source>
</evidence>
<dbReference type="InterPro" id="IPR029058">
    <property type="entry name" value="AB_hydrolase_fold"/>
</dbReference>
<reference evidence="2" key="1">
    <citation type="submission" date="2009-11" db="EMBL/GenBank/DDBJ databases">
        <authorList>
            <consortium name="The Broad Institute Genome Sequencing Platform"/>
            <person name="Ward D."/>
            <person name="Feldgarden M."/>
            <person name="Earl A."/>
            <person name="Young S.K."/>
            <person name="Zeng Q."/>
            <person name="Koehrsen M."/>
            <person name="Alvarado L."/>
            <person name="Berlin A."/>
            <person name="Bochicchio J."/>
            <person name="Borenstein D."/>
            <person name="Chapman S.B."/>
            <person name="Chen Z."/>
            <person name="Engels R."/>
            <person name="Freedman E."/>
            <person name="Gellesch M."/>
            <person name="Goldberg J."/>
            <person name="Griggs A."/>
            <person name="Gujja S."/>
            <person name="Heilman E."/>
            <person name="Heiman D."/>
            <person name="Hepburn T."/>
            <person name="Howarth C."/>
            <person name="Jen D."/>
            <person name="Larson L."/>
            <person name="Lewis B."/>
            <person name="Mehta T."/>
            <person name="Park D."/>
            <person name="Pearson M."/>
            <person name="Roberts A."/>
            <person name="Saif S."/>
            <person name="Shea T."/>
            <person name="Shenoy N."/>
            <person name="Sisk P."/>
            <person name="Stolte C."/>
            <person name="Sykes S."/>
            <person name="Thomson T."/>
            <person name="Walk T."/>
            <person name="White J."/>
            <person name="Yandava C."/>
            <person name="Izard J."/>
            <person name="Baranova O.V."/>
            <person name="Blanton J.M."/>
            <person name="Tanner A.C."/>
            <person name="Dewhirst F.E."/>
            <person name="Haas B."/>
            <person name="Nusbaum C."/>
            <person name="Birren B."/>
        </authorList>
    </citation>
    <scope>NUCLEOTIDE SEQUENCE [LARGE SCALE GENOMIC DNA]</scope>
    <source>
        <strain evidence="2">1-1 BBBD Race 1</strain>
    </source>
</reference>
<dbReference type="VEuPathDB" id="FungiDB:PTTG_04579"/>
<evidence type="ECO:0000313" key="3">
    <source>
        <dbReference type="EnsemblFungi" id="PTTG_04579-t43_1-p1"/>
    </source>
</evidence>
<dbReference type="Proteomes" id="UP000005240">
    <property type="component" value="Unassembled WGS sequence"/>
</dbReference>
<reference evidence="3" key="4">
    <citation type="submission" date="2025-05" db="UniProtKB">
        <authorList>
            <consortium name="EnsemblFungi"/>
        </authorList>
    </citation>
    <scope>IDENTIFICATION</scope>
    <source>
        <strain evidence="3">isolate 1-1 / race 1 (BBBD)</strain>
    </source>
</reference>
<protein>
    <submittedName>
        <fullName evidence="3">AB hydrolase-1 domain-containing protein</fullName>
    </submittedName>
</protein>